<keyword evidence="6 7" id="KW-0472">Membrane</keyword>
<gene>
    <name evidence="9" type="ordered locus">Teth39_0436</name>
</gene>
<keyword evidence="5 7" id="KW-1133">Transmembrane helix</keyword>
<evidence type="ECO:0000256" key="3">
    <source>
        <dbReference type="ARBA" id="ARBA00022475"/>
    </source>
</evidence>
<evidence type="ECO:0000313" key="9">
    <source>
        <dbReference type="EMBL" id="ABY94103.1"/>
    </source>
</evidence>
<dbReference type="HOGENOM" id="CLU_069132_3_0_9"/>
<evidence type="ECO:0000256" key="2">
    <source>
        <dbReference type="ARBA" id="ARBA00009425"/>
    </source>
</evidence>
<feature type="transmembrane region" description="Helical" evidence="7">
    <location>
        <begin position="211"/>
        <end position="235"/>
    </location>
</feature>
<dbReference type="EMBL" id="CP000924">
    <property type="protein sequence ID" value="ABY94103.1"/>
    <property type="molecule type" value="Genomic_DNA"/>
</dbReference>
<dbReference type="GO" id="GO:0005886">
    <property type="term" value="C:plasma membrane"/>
    <property type="evidence" value="ECO:0007669"/>
    <property type="project" value="UniProtKB-SubCell"/>
</dbReference>
<reference evidence="10" key="1">
    <citation type="submission" date="2008-01" db="EMBL/GenBank/DDBJ databases">
        <title>Complete sequence of Thermoanaerobacter pseudethanolicus 39E.</title>
        <authorList>
            <person name="Copeland A."/>
            <person name="Lucas S."/>
            <person name="Lapidus A."/>
            <person name="Barry K."/>
            <person name="Glavina del Rio T."/>
            <person name="Dalin E."/>
            <person name="Tice H."/>
            <person name="Pitluck S."/>
            <person name="Bruce D."/>
            <person name="Goodwin L."/>
            <person name="Saunders E."/>
            <person name="Brettin T."/>
            <person name="Detter J.C."/>
            <person name="Han C."/>
            <person name="Schmutz J."/>
            <person name="Larimer F."/>
            <person name="Land M."/>
            <person name="Hauser L."/>
            <person name="Kyrpides N."/>
            <person name="Lykidis A."/>
            <person name="Hemme C."/>
            <person name="Fields M.W."/>
            <person name="He Z."/>
            <person name="Zhou J."/>
            <person name="Richardson P."/>
        </authorList>
    </citation>
    <scope>NUCLEOTIDE SEQUENCE [LARGE SCALE GENOMIC DNA]</scope>
    <source>
        <strain evidence="10">ATCC 33223 / DSM 2355 / 39E</strain>
    </source>
</reference>
<name>B0KD05_THEP3</name>
<keyword evidence="10" id="KW-1185">Reference proteome</keyword>
<dbReference type="STRING" id="340099.Teth39_0436"/>
<dbReference type="InterPro" id="IPR007182">
    <property type="entry name" value="MnhB"/>
</dbReference>
<evidence type="ECO:0000256" key="7">
    <source>
        <dbReference type="SAM" id="Phobius"/>
    </source>
</evidence>
<evidence type="ECO:0000313" key="10">
    <source>
        <dbReference type="Proteomes" id="UP000002156"/>
    </source>
</evidence>
<dbReference type="PANTHER" id="PTHR33932:SF4">
    <property type="entry name" value="NA(+)_H(+) ANTIPORTER SUBUNIT B"/>
    <property type="match status" value="1"/>
</dbReference>
<dbReference type="Proteomes" id="UP000002156">
    <property type="component" value="Chromosome"/>
</dbReference>
<dbReference type="eggNOG" id="COG2111">
    <property type="taxonomic scope" value="Bacteria"/>
</dbReference>
<dbReference type="PANTHER" id="PTHR33932">
    <property type="entry name" value="NA(+)/H(+) ANTIPORTER SUBUNIT B"/>
    <property type="match status" value="1"/>
</dbReference>
<sequence precursor="true">MKKYIYFIISVSLFILLLFVNSELPPFGSGENTSYLNNYVVKKYVDDVLDDTGVLSSIAAILYDYRGFDTLGEATVLYTSVLAVSVMLKNEKKYYFRHTESTYLKTVSKLIFPFIFVYGIYITLYGHISPGGAFSGGVVIAAGFILIMLSYGKKYCEYFLDYYRASMIESLSMLWYITVGLFSVLAGYQFLSNKIAGIPTGVAGSVFSGGSIFLLNAAVAMKVFGTIYILFYFIALEEVER</sequence>
<dbReference type="InterPro" id="IPR050622">
    <property type="entry name" value="CPA3_antiporter_subunitB"/>
</dbReference>
<feature type="domain" description="Na+/H+ antiporter MnhB subunit-related protein" evidence="8">
    <location>
        <begin position="104"/>
        <end position="228"/>
    </location>
</feature>
<evidence type="ECO:0000256" key="6">
    <source>
        <dbReference type="ARBA" id="ARBA00023136"/>
    </source>
</evidence>
<protein>
    <submittedName>
        <fullName evidence="9">Na+/H+ antiporter MnhB subunit-related protein</fullName>
    </submittedName>
</protein>
<dbReference type="AlphaFoldDB" id="B0KD05"/>
<evidence type="ECO:0000256" key="4">
    <source>
        <dbReference type="ARBA" id="ARBA00022692"/>
    </source>
</evidence>
<accession>B0KD05</accession>
<comment type="subcellular location">
    <subcellularLocation>
        <location evidence="1">Cell membrane</location>
        <topology evidence="1">Multi-pass membrane protein</topology>
    </subcellularLocation>
</comment>
<organism evidence="9 10">
    <name type="scientific">Thermoanaerobacter pseudethanolicus (strain ATCC 33223 / 39E)</name>
    <name type="common">Clostridium thermohydrosulfuricum</name>
    <dbReference type="NCBI Taxonomy" id="340099"/>
    <lineage>
        <taxon>Bacteria</taxon>
        <taxon>Bacillati</taxon>
        <taxon>Bacillota</taxon>
        <taxon>Clostridia</taxon>
        <taxon>Thermoanaerobacterales</taxon>
        <taxon>Thermoanaerobacteraceae</taxon>
        <taxon>Thermoanaerobacter</taxon>
    </lineage>
</organism>
<keyword evidence="4 7" id="KW-0812">Transmembrane</keyword>
<evidence type="ECO:0000256" key="5">
    <source>
        <dbReference type="ARBA" id="ARBA00022989"/>
    </source>
</evidence>
<feature type="transmembrane region" description="Helical" evidence="7">
    <location>
        <begin position="110"/>
        <end position="128"/>
    </location>
</feature>
<evidence type="ECO:0000256" key="1">
    <source>
        <dbReference type="ARBA" id="ARBA00004651"/>
    </source>
</evidence>
<comment type="similarity">
    <text evidence="2">Belongs to the CPA3 antiporters (TC 2.A.63) subunit B family.</text>
</comment>
<feature type="transmembrane region" description="Helical" evidence="7">
    <location>
        <begin position="71"/>
        <end position="89"/>
    </location>
</feature>
<keyword evidence="3" id="KW-1003">Cell membrane</keyword>
<dbReference type="KEGG" id="tpd:Teth39_0436"/>
<dbReference type="Pfam" id="PF04039">
    <property type="entry name" value="MnhB"/>
    <property type="match status" value="1"/>
</dbReference>
<feature type="transmembrane region" description="Helical" evidence="7">
    <location>
        <begin position="134"/>
        <end position="152"/>
    </location>
</feature>
<dbReference type="RefSeq" id="WP_009052829.1">
    <property type="nucleotide sequence ID" value="NC_010321.1"/>
</dbReference>
<proteinExistence type="inferred from homology"/>
<evidence type="ECO:0000259" key="8">
    <source>
        <dbReference type="Pfam" id="PF04039"/>
    </source>
</evidence>
<feature type="transmembrane region" description="Helical" evidence="7">
    <location>
        <begin position="173"/>
        <end position="191"/>
    </location>
</feature>